<dbReference type="Pfam" id="PF00092">
    <property type="entry name" value="VWA"/>
    <property type="match status" value="1"/>
</dbReference>
<evidence type="ECO:0000313" key="5">
    <source>
        <dbReference type="Proteomes" id="UP000838686"/>
    </source>
</evidence>
<dbReference type="EMBL" id="CAKMMF010000001">
    <property type="protein sequence ID" value="CAH1189920.1"/>
    <property type="molecule type" value="Genomic_DNA"/>
</dbReference>
<organism evidence="4 5">
    <name type="scientific">Paenibacillus plantiphilus</name>
    <dbReference type="NCBI Taxonomy" id="2905650"/>
    <lineage>
        <taxon>Bacteria</taxon>
        <taxon>Bacillati</taxon>
        <taxon>Bacillota</taxon>
        <taxon>Bacilli</taxon>
        <taxon>Bacillales</taxon>
        <taxon>Paenibacillaceae</taxon>
        <taxon>Paenibacillus</taxon>
    </lineage>
</organism>
<dbReference type="InterPro" id="IPR051266">
    <property type="entry name" value="CLCR"/>
</dbReference>
<dbReference type="RefSeq" id="WP_236338171.1">
    <property type="nucleotide sequence ID" value="NZ_CAKMMF010000001.1"/>
</dbReference>
<accession>A0ABM9BN78</accession>
<evidence type="ECO:0000313" key="4">
    <source>
        <dbReference type="EMBL" id="CAH1189920.1"/>
    </source>
</evidence>
<gene>
    <name evidence="4" type="ORF">PAECIP111893_00018</name>
</gene>
<keyword evidence="1" id="KW-1133">Transmembrane helix</keyword>
<evidence type="ECO:0000259" key="3">
    <source>
        <dbReference type="PROSITE" id="PS50234"/>
    </source>
</evidence>
<feature type="transmembrane region" description="Helical" evidence="1">
    <location>
        <begin position="526"/>
        <end position="548"/>
    </location>
</feature>
<evidence type="ECO:0000256" key="1">
    <source>
        <dbReference type="SAM" id="Phobius"/>
    </source>
</evidence>
<sequence length="680" mass="74910">MFNLIGINKRIAFLLSLLLLFLLLLAPAAVAAEEKRAPLPGYDAVFVLDTSYSMNDTDPDNIASEVINMFIDMTEAKRTRIGFAAYNHTIVDSMPLTPITVKEKREELKRKLDKLRRSGFTDLGLGLRKGTKLLSGASDNHKFIILLSDGETDFGPAPTGRTVSDSSQDVESAIQAASAGGYPIYTIGLNHDGTVNQEELERIAELTGGKSYMANSADDLPETFNRIFADQFQSNFVPVAAVTATGKMQEVTVTIPNSSMRETNIVLLSDHPLEETQLYYTSQNIRYTVSDKYALLKILKPEKGAFKLKFRGARGDLIKVNLLDNYDVQPRITLPAQGVIKGKPAVFHADLITPDGEKLLDKDVYKTLKIDLIITNKQTNSTEHIALKNIGDALTADYTFQKSGSYTWKARLDGPDFYRNYPVNTLDVTNTAPEQLEKGGLALAKEDGAVTLPLSDYFNDANGDALAYELVSNSAADSLGAVVQNGKLTIDPLQSGNAQLVLRATDDEGGTVTTEIAVAISNMWDGIIRIALIAIAVVIAAAVAFWKLRPRPPFKGRLEGYFLSTASGNDIPVKYWPLTSFSQQRVTLRQLFESLDIHEPLPESAHIIFKAGKDGALHITHRTRCTVSKGRSPIEAGRRETLHFNDKLYITFEDGMTEIELRYKSVKPTTNIYQKEESAS</sequence>
<dbReference type="PANTHER" id="PTHR10579">
    <property type="entry name" value="CALCIUM-ACTIVATED CHLORIDE CHANNEL REGULATOR"/>
    <property type="match status" value="1"/>
</dbReference>
<keyword evidence="2" id="KW-0732">Signal</keyword>
<protein>
    <recommendedName>
        <fullName evidence="3">VWFA domain-containing protein</fullName>
    </recommendedName>
</protein>
<evidence type="ECO:0000256" key="2">
    <source>
        <dbReference type="SAM" id="SignalP"/>
    </source>
</evidence>
<name>A0ABM9BN78_9BACL</name>
<dbReference type="InterPro" id="IPR036465">
    <property type="entry name" value="vWFA_dom_sf"/>
</dbReference>
<keyword evidence="1" id="KW-0812">Transmembrane</keyword>
<dbReference type="PANTHER" id="PTHR10579:SF43">
    <property type="entry name" value="ZINC FINGER (C3HC4-TYPE RING FINGER) FAMILY PROTEIN"/>
    <property type="match status" value="1"/>
</dbReference>
<dbReference type="InterPro" id="IPR002035">
    <property type="entry name" value="VWF_A"/>
</dbReference>
<dbReference type="Gene3D" id="3.40.50.410">
    <property type="entry name" value="von Willebrand factor, type A domain"/>
    <property type="match status" value="1"/>
</dbReference>
<keyword evidence="1" id="KW-0472">Membrane</keyword>
<dbReference type="CDD" id="cd00198">
    <property type="entry name" value="vWFA"/>
    <property type="match status" value="1"/>
</dbReference>
<feature type="chain" id="PRO_5047119224" description="VWFA domain-containing protein" evidence="2">
    <location>
        <begin position="32"/>
        <end position="680"/>
    </location>
</feature>
<dbReference type="SUPFAM" id="SSF53300">
    <property type="entry name" value="vWA-like"/>
    <property type="match status" value="1"/>
</dbReference>
<reference evidence="4" key="1">
    <citation type="submission" date="2022-01" db="EMBL/GenBank/DDBJ databases">
        <authorList>
            <person name="Criscuolo A."/>
        </authorList>
    </citation>
    <scope>NUCLEOTIDE SEQUENCE</scope>
    <source>
        <strain evidence="4">CIP111893</strain>
    </source>
</reference>
<proteinExistence type="predicted"/>
<feature type="signal peptide" evidence="2">
    <location>
        <begin position="1"/>
        <end position="31"/>
    </location>
</feature>
<feature type="domain" description="VWFA" evidence="3">
    <location>
        <begin position="43"/>
        <end position="227"/>
    </location>
</feature>
<comment type="caution">
    <text evidence="4">The sequence shown here is derived from an EMBL/GenBank/DDBJ whole genome shotgun (WGS) entry which is preliminary data.</text>
</comment>
<dbReference type="PROSITE" id="PS50234">
    <property type="entry name" value="VWFA"/>
    <property type="match status" value="1"/>
</dbReference>
<dbReference type="SMART" id="SM00327">
    <property type="entry name" value="VWA"/>
    <property type="match status" value="1"/>
</dbReference>
<keyword evidence="5" id="KW-1185">Reference proteome</keyword>
<dbReference type="Proteomes" id="UP000838686">
    <property type="component" value="Unassembled WGS sequence"/>
</dbReference>